<feature type="transmembrane region" description="Helical" evidence="13">
    <location>
        <begin position="219"/>
        <end position="241"/>
    </location>
</feature>
<protein>
    <recommendedName>
        <fullName evidence="3">Molybdate-anion transporter</fullName>
    </recommendedName>
    <alternativeName>
        <fullName evidence="10">Major facilitator superfamily domain-containing protein 5</fullName>
    </alternativeName>
    <alternativeName>
        <fullName evidence="11">Molybdate transporter 2 homolog</fullName>
    </alternativeName>
</protein>
<dbReference type="InterPro" id="IPR008509">
    <property type="entry name" value="MOT2/MFSD5"/>
</dbReference>
<evidence type="ECO:0000256" key="13">
    <source>
        <dbReference type="SAM" id="Phobius"/>
    </source>
</evidence>
<evidence type="ECO:0000313" key="15">
    <source>
        <dbReference type="Proteomes" id="UP000012174"/>
    </source>
</evidence>
<dbReference type="Pfam" id="PF05631">
    <property type="entry name" value="MFS_5"/>
    <property type="match status" value="1"/>
</dbReference>
<comment type="subcellular location">
    <subcellularLocation>
        <location evidence="2">Cell membrane</location>
        <topology evidence="2">Multi-pass membrane protein</topology>
    </subcellularLocation>
</comment>
<reference evidence="15" key="1">
    <citation type="journal article" date="2013" name="Genome Announc.">
        <title>Draft genome sequence of the grapevine dieback fungus Eutypa lata UCR-EL1.</title>
        <authorList>
            <person name="Blanco-Ulate B."/>
            <person name="Rolshausen P.E."/>
            <person name="Cantu D."/>
        </authorList>
    </citation>
    <scope>NUCLEOTIDE SEQUENCE [LARGE SCALE GENOMIC DNA]</scope>
    <source>
        <strain evidence="15">UCR-EL1</strain>
    </source>
</reference>
<dbReference type="OMA" id="GFEACIG"/>
<evidence type="ECO:0000256" key="7">
    <source>
        <dbReference type="ARBA" id="ARBA00022989"/>
    </source>
</evidence>
<dbReference type="AlphaFoldDB" id="M7TGZ0"/>
<evidence type="ECO:0000256" key="10">
    <source>
        <dbReference type="ARBA" id="ARBA00030646"/>
    </source>
</evidence>
<evidence type="ECO:0000256" key="2">
    <source>
        <dbReference type="ARBA" id="ARBA00004651"/>
    </source>
</evidence>
<accession>M7TGZ0</accession>
<keyword evidence="8" id="KW-0406">Ion transport</keyword>
<dbReference type="SUPFAM" id="SSF103473">
    <property type="entry name" value="MFS general substrate transporter"/>
    <property type="match status" value="1"/>
</dbReference>
<dbReference type="InterPro" id="IPR036259">
    <property type="entry name" value="MFS_trans_sf"/>
</dbReference>
<dbReference type="PANTHER" id="PTHR23516">
    <property type="entry name" value="SAM (S-ADENOSYL METHIONINE) TRANSPORTER"/>
    <property type="match status" value="1"/>
</dbReference>
<name>M7TGZ0_EUTLA</name>
<feature type="region of interest" description="Disordered" evidence="12">
    <location>
        <begin position="183"/>
        <end position="210"/>
    </location>
</feature>
<feature type="transmembrane region" description="Helical" evidence="13">
    <location>
        <begin position="68"/>
        <end position="87"/>
    </location>
</feature>
<dbReference type="GO" id="GO:0006811">
    <property type="term" value="P:monoatomic ion transport"/>
    <property type="evidence" value="ECO:0007669"/>
    <property type="project" value="UniProtKB-KW"/>
</dbReference>
<dbReference type="GO" id="GO:0015098">
    <property type="term" value="F:molybdate ion transmembrane transporter activity"/>
    <property type="evidence" value="ECO:0007669"/>
    <property type="project" value="InterPro"/>
</dbReference>
<evidence type="ECO:0000256" key="5">
    <source>
        <dbReference type="ARBA" id="ARBA00022475"/>
    </source>
</evidence>
<evidence type="ECO:0000256" key="12">
    <source>
        <dbReference type="SAM" id="MobiDB-lite"/>
    </source>
</evidence>
<evidence type="ECO:0000256" key="11">
    <source>
        <dbReference type="ARBA" id="ARBA00032555"/>
    </source>
</evidence>
<keyword evidence="5" id="KW-1003">Cell membrane</keyword>
<evidence type="ECO:0000313" key="14">
    <source>
        <dbReference type="EMBL" id="EMR66000.1"/>
    </source>
</evidence>
<organism evidence="14 15">
    <name type="scientific">Eutypa lata (strain UCR-EL1)</name>
    <name type="common">Grapevine dieback disease fungus</name>
    <name type="synonym">Eutypa armeniacae</name>
    <dbReference type="NCBI Taxonomy" id="1287681"/>
    <lineage>
        <taxon>Eukaryota</taxon>
        <taxon>Fungi</taxon>
        <taxon>Dikarya</taxon>
        <taxon>Ascomycota</taxon>
        <taxon>Pezizomycotina</taxon>
        <taxon>Sordariomycetes</taxon>
        <taxon>Xylariomycetidae</taxon>
        <taxon>Xylariales</taxon>
        <taxon>Diatrypaceae</taxon>
        <taxon>Eutypa</taxon>
    </lineage>
</organism>
<evidence type="ECO:0000256" key="1">
    <source>
        <dbReference type="ARBA" id="ARBA00003019"/>
    </source>
</evidence>
<evidence type="ECO:0000256" key="6">
    <source>
        <dbReference type="ARBA" id="ARBA00022692"/>
    </source>
</evidence>
<dbReference type="PANTHER" id="PTHR23516:SF1">
    <property type="entry name" value="MOLYBDATE-ANION TRANSPORTER"/>
    <property type="match status" value="1"/>
</dbReference>
<dbReference type="KEGG" id="ela:UCREL1_7015"/>
<dbReference type="GO" id="GO:0005886">
    <property type="term" value="C:plasma membrane"/>
    <property type="evidence" value="ECO:0007669"/>
    <property type="project" value="UniProtKB-SubCell"/>
</dbReference>
<comment type="function">
    <text evidence="1">Mediates high-affinity intracellular uptake of the rare oligo-element molybdenum.</text>
</comment>
<feature type="transmembrane region" description="Helical" evidence="13">
    <location>
        <begin position="108"/>
        <end position="131"/>
    </location>
</feature>
<dbReference type="EMBL" id="KB706733">
    <property type="protein sequence ID" value="EMR66000.1"/>
    <property type="molecule type" value="Genomic_DNA"/>
</dbReference>
<evidence type="ECO:0000256" key="4">
    <source>
        <dbReference type="ARBA" id="ARBA00022448"/>
    </source>
</evidence>
<dbReference type="Proteomes" id="UP000012174">
    <property type="component" value="Unassembled WGS sequence"/>
</dbReference>
<keyword evidence="9 13" id="KW-0472">Membrane</keyword>
<dbReference type="Gene3D" id="1.20.1250.20">
    <property type="entry name" value="MFS general substrate transporter like domains"/>
    <property type="match status" value="1"/>
</dbReference>
<feature type="transmembrane region" description="Helical" evidence="13">
    <location>
        <begin position="151"/>
        <end position="169"/>
    </location>
</feature>
<evidence type="ECO:0000256" key="9">
    <source>
        <dbReference type="ARBA" id="ARBA00023136"/>
    </source>
</evidence>
<sequence length="427" mass="46075">MYTLLRDEKGLSESSVALLYTTAYSSAAATAFVTGWLADRFGRRAACLAFCGIHCLASASVLSSNLSVLTLGRVAGGVAITLLWTAFESWMVAEWNARNLDGDEDENAVPGIGGLAAMFGLMTTANCITAISAGVLSHCVVLALGSKTDPFLIGMALDVCAAIIMFRTWNENRGTGEKRNHYTEAASDESQGELGETNMLPQKDTRPESGGNPLKDIRIWILSFVSCCFEGTIFLLMFFWPGALQEAHARENPDQDEAANAVPYGVTFACFMGTMVLGALLFNALVRYHHRAAARTYVDIGADSDYKYESGIIGEENIRRRGSTSSSSTSENQEPCVCWKRKIAVILTPTRLLAAALFLAAASFLIAAFARAELSLFAAFLILEACNGIYVPSIAFHRSAIVDDEGRASIYGEIIGRLSFCSVLPCY</sequence>
<dbReference type="HOGENOM" id="CLU_034007_2_0_1"/>
<keyword evidence="7 13" id="KW-1133">Transmembrane helix</keyword>
<keyword evidence="4" id="KW-0813">Transport</keyword>
<feature type="transmembrane region" description="Helical" evidence="13">
    <location>
        <begin position="45"/>
        <end position="62"/>
    </location>
</feature>
<evidence type="ECO:0000256" key="3">
    <source>
        <dbReference type="ARBA" id="ARBA00021242"/>
    </source>
</evidence>
<evidence type="ECO:0000256" key="8">
    <source>
        <dbReference type="ARBA" id="ARBA00023065"/>
    </source>
</evidence>
<dbReference type="OrthoDB" id="263957at2759"/>
<feature type="transmembrane region" description="Helical" evidence="13">
    <location>
        <begin position="350"/>
        <end position="370"/>
    </location>
</feature>
<feature type="transmembrane region" description="Helical" evidence="13">
    <location>
        <begin position="17"/>
        <end position="38"/>
    </location>
</feature>
<feature type="transmembrane region" description="Helical" evidence="13">
    <location>
        <begin position="261"/>
        <end position="286"/>
    </location>
</feature>
<feature type="transmembrane region" description="Helical" evidence="13">
    <location>
        <begin position="376"/>
        <end position="397"/>
    </location>
</feature>
<keyword evidence="15" id="KW-1185">Reference proteome</keyword>
<keyword evidence="6 13" id="KW-0812">Transmembrane</keyword>
<dbReference type="eggNOG" id="KOG4332">
    <property type="taxonomic scope" value="Eukaryota"/>
</dbReference>
<gene>
    <name evidence="14" type="ORF">UCREL1_7015</name>
</gene>
<proteinExistence type="predicted"/>